<evidence type="ECO:0000313" key="1">
    <source>
        <dbReference type="Proteomes" id="UP000050640"/>
    </source>
</evidence>
<organism evidence="1 2">
    <name type="scientific">Elaeophora elaphi</name>
    <dbReference type="NCBI Taxonomy" id="1147741"/>
    <lineage>
        <taxon>Eukaryota</taxon>
        <taxon>Metazoa</taxon>
        <taxon>Ecdysozoa</taxon>
        <taxon>Nematoda</taxon>
        <taxon>Chromadorea</taxon>
        <taxon>Rhabditida</taxon>
        <taxon>Spirurina</taxon>
        <taxon>Spiruromorpha</taxon>
        <taxon>Filarioidea</taxon>
        <taxon>Onchocercidae</taxon>
        <taxon>Elaeophora</taxon>
    </lineage>
</organism>
<accession>A0A0R3RGR9</accession>
<dbReference type="Proteomes" id="UP000050640">
    <property type="component" value="Unplaced"/>
</dbReference>
<keyword evidence="1" id="KW-1185">Reference proteome</keyword>
<dbReference type="STRING" id="1147741.A0A0R3RGR9"/>
<sequence>MFHSMQSMPYGFKQFHNSRSPQQRSVSLPRSVSYSAHASLCLNAIFLSSFFSFSRHGKARIISAIGVLLDELDADGLRDVVDEAQHRIKKLR</sequence>
<evidence type="ECO:0000313" key="2">
    <source>
        <dbReference type="WBParaSite" id="EEL_0000061301-mRNA-1"/>
    </source>
</evidence>
<protein>
    <submittedName>
        <fullName evidence="2">Uncharacterized protein</fullName>
    </submittedName>
</protein>
<reference evidence="2" key="1">
    <citation type="submission" date="2017-02" db="UniProtKB">
        <authorList>
            <consortium name="WormBaseParasite"/>
        </authorList>
    </citation>
    <scope>IDENTIFICATION</scope>
</reference>
<dbReference type="AlphaFoldDB" id="A0A0R3RGR9"/>
<dbReference type="WBParaSite" id="EEL_0000061301-mRNA-1">
    <property type="protein sequence ID" value="EEL_0000061301-mRNA-1"/>
    <property type="gene ID" value="EEL_0000061301"/>
</dbReference>
<name>A0A0R3RGR9_9BILA</name>
<proteinExistence type="predicted"/>